<reference evidence="2" key="1">
    <citation type="journal article" date="2021" name="Sci. Rep.">
        <title>Diploid genomic architecture of Nitzschia inconspicua, an elite biomass production diatom.</title>
        <authorList>
            <person name="Oliver A."/>
            <person name="Podell S."/>
            <person name="Pinowska A."/>
            <person name="Traller J.C."/>
            <person name="Smith S.R."/>
            <person name="McClure R."/>
            <person name="Beliaev A."/>
            <person name="Bohutskyi P."/>
            <person name="Hill E.A."/>
            <person name="Rabines A."/>
            <person name="Zheng H."/>
            <person name="Allen L.Z."/>
            <person name="Kuo A."/>
            <person name="Grigoriev I.V."/>
            <person name="Allen A.E."/>
            <person name="Hazlebeck D."/>
            <person name="Allen E.E."/>
        </authorList>
    </citation>
    <scope>NUCLEOTIDE SEQUENCE</scope>
    <source>
        <strain evidence="2">Hildebrandi</strain>
    </source>
</reference>
<keyword evidence="1" id="KW-0472">Membrane</keyword>
<dbReference type="AlphaFoldDB" id="A0A9K3PZ48"/>
<sequence length="237" mass="26867">MKRKIDPMFQSDPLLGWLLASVYWSICLFVGIQLDYLHLWLYQIRELLQHGRFSHMKGETGVMHLVVSVLGFAVVFKSQQQLSTRYSGVGRPVCKAAKWVFGLVNGALETFIFVAIYKFGQGACLFHLGGHTFNYPPPPRFVQFISLYVGGFLPLMIYLGLIHALFWAPFVFPRHLRSEAPPFHKHALLPLVSITFAMMVPVIVWDDLVIPSIIHMYVDLDAAGTMNLPGPFWKATS</sequence>
<proteinExistence type="predicted"/>
<gene>
    <name evidence="2" type="ORF">IV203_038601</name>
</gene>
<comment type="caution">
    <text evidence="2">The sequence shown here is derived from an EMBL/GenBank/DDBJ whole genome shotgun (WGS) entry which is preliminary data.</text>
</comment>
<name>A0A9K3PZ48_9STRA</name>
<feature type="transmembrane region" description="Helical" evidence="1">
    <location>
        <begin position="187"/>
        <end position="205"/>
    </location>
</feature>
<dbReference type="EMBL" id="JAGRRH010000009">
    <property type="protein sequence ID" value="KAG7365397.1"/>
    <property type="molecule type" value="Genomic_DNA"/>
</dbReference>
<keyword evidence="3" id="KW-1185">Reference proteome</keyword>
<keyword evidence="1" id="KW-0812">Transmembrane</keyword>
<evidence type="ECO:0000313" key="2">
    <source>
        <dbReference type="EMBL" id="KAG7365397.1"/>
    </source>
</evidence>
<accession>A0A9K3PZ48</accession>
<feature type="transmembrane region" description="Helical" evidence="1">
    <location>
        <begin position="99"/>
        <end position="120"/>
    </location>
</feature>
<feature type="transmembrane region" description="Helical" evidence="1">
    <location>
        <begin position="21"/>
        <end position="41"/>
    </location>
</feature>
<protein>
    <submittedName>
        <fullName evidence="2">Uncharacterized protein</fullName>
    </submittedName>
</protein>
<feature type="transmembrane region" description="Helical" evidence="1">
    <location>
        <begin position="61"/>
        <end position="78"/>
    </location>
</feature>
<dbReference type="Proteomes" id="UP000693970">
    <property type="component" value="Unassembled WGS sequence"/>
</dbReference>
<evidence type="ECO:0000256" key="1">
    <source>
        <dbReference type="SAM" id="Phobius"/>
    </source>
</evidence>
<feature type="transmembrane region" description="Helical" evidence="1">
    <location>
        <begin position="140"/>
        <end position="166"/>
    </location>
</feature>
<organism evidence="2 3">
    <name type="scientific">Nitzschia inconspicua</name>
    <dbReference type="NCBI Taxonomy" id="303405"/>
    <lineage>
        <taxon>Eukaryota</taxon>
        <taxon>Sar</taxon>
        <taxon>Stramenopiles</taxon>
        <taxon>Ochrophyta</taxon>
        <taxon>Bacillariophyta</taxon>
        <taxon>Bacillariophyceae</taxon>
        <taxon>Bacillariophycidae</taxon>
        <taxon>Bacillariales</taxon>
        <taxon>Bacillariaceae</taxon>
        <taxon>Nitzschia</taxon>
    </lineage>
</organism>
<reference evidence="2" key="2">
    <citation type="submission" date="2021-04" db="EMBL/GenBank/DDBJ databases">
        <authorList>
            <person name="Podell S."/>
        </authorList>
    </citation>
    <scope>NUCLEOTIDE SEQUENCE</scope>
    <source>
        <strain evidence="2">Hildebrandi</strain>
    </source>
</reference>
<evidence type="ECO:0000313" key="3">
    <source>
        <dbReference type="Proteomes" id="UP000693970"/>
    </source>
</evidence>
<keyword evidence="1" id="KW-1133">Transmembrane helix</keyword>